<organism evidence="2 3">
    <name type="scientific">H2BulkLitter1223 virus</name>
    <dbReference type="NCBI Taxonomy" id="2847101"/>
    <lineage>
        <taxon>Viruses</taxon>
        <taxon>Riboviria</taxon>
        <taxon>Orthornavirae</taxon>
        <taxon>Negarnaviricota</taxon>
        <taxon>Haploviricotina</taxon>
        <taxon>Monjiviricetes</taxon>
        <taxon>Mononegavirales</taxon>
        <taxon>Mymonaviridae</taxon>
        <taxon>Hubramonavirus</taxon>
        <taxon>Hubramonavirus terrae</taxon>
    </lineage>
</organism>
<proteinExistence type="predicted"/>
<sequence length="197" mass="21203">KVVISGPLSSIVENQDIVLLTPPAYTHTRTETVTMADEIDAALGTVADQVGPVGWDEMASHVDHLTGIQDQTQTQRGRGGKGKHQRSGGYAPRGRGGHRGKGYKGKAPEQRANPDPLLLPAFSTRRGGMPDQPKSLGETLAEGDQEEEEDIPSVNAALEEEVDRISVAATEQSEQIVELQTELTRAFTVINDQQADI</sequence>
<evidence type="ECO:0000313" key="2">
    <source>
        <dbReference type="EMBL" id="QDH88667.1"/>
    </source>
</evidence>
<feature type="compositionally biased region" description="Low complexity" evidence="1">
    <location>
        <begin position="67"/>
        <end position="76"/>
    </location>
</feature>
<reference evidence="2 3" key="1">
    <citation type="submission" date="2019-05" db="EMBL/GenBank/DDBJ databases">
        <title>Metatranscriptomic reconstruction reveals RNA viruses with the potential to shape carbon cycling in soil.</title>
        <authorList>
            <person name="Starr E.P."/>
            <person name="Nuccio E."/>
            <person name="Pett-Ridge J."/>
            <person name="Banfield J.F."/>
            <person name="Firestone M.K."/>
        </authorList>
    </citation>
    <scope>NUCLEOTIDE SEQUENCE [LARGE SCALE GENOMIC DNA]</scope>
    <source>
        <strain evidence="2">H2_Bulk_Litter_12_scaffold_23</strain>
    </source>
</reference>
<accession>A0A514D504</accession>
<evidence type="ECO:0000256" key="1">
    <source>
        <dbReference type="SAM" id="MobiDB-lite"/>
    </source>
</evidence>
<feature type="compositionally biased region" description="Basic residues" evidence="1">
    <location>
        <begin position="95"/>
        <end position="104"/>
    </location>
</feature>
<keyword evidence="3" id="KW-1185">Reference proteome</keyword>
<feature type="region of interest" description="Disordered" evidence="1">
    <location>
        <begin position="67"/>
        <end position="149"/>
    </location>
</feature>
<dbReference type="EMBL" id="MN034260">
    <property type="protein sequence ID" value="QDH88667.1"/>
    <property type="molecule type" value="Genomic_RNA"/>
</dbReference>
<protein>
    <submittedName>
        <fullName evidence="2">Uncharacterized protein</fullName>
    </submittedName>
</protein>
<gene>
    <name evidence="2" type="ORF">H2BulkLitter1223_000001</name>
</gene>
<name>A0A514D504_9MONO</name>
<feature type="non-terminal residue" evidence="2">
    <location>
        <position position="1"/>
    </location>
</feature>
<evidence type="ECO:0000313" key="3">
    <source>
        <dbReference type="Proteomes" id="UP000679046"/>
    </source>
</evidence>
<dbReference type="Proteomes" id="UP000679046">
    <property type="component" value="Segment"/>
</dbReference>